<keyword evidence="1" id="KW-0472">Membrane</keyword>
<evidence type="ECO:0000259" key="2">
    <source>
        <dbReference type="Pfam" id="PF00535"/>
    </source>
</evidence>
<evidence type="ECO:0000313" key="4">
    <source>
        <dbReference type="Proteomes" id="UP001288778"/>
    </source>
</evidence>
<dbReference type="Proteomes" id="UP001288778">
    <property type="component" value="Unassembled WGS sequence"/>
</dbReference>
<dbReference type="PANTHER" id="PTHR22916">
    <property type="entry name" value="GLYCOSYLTRANSFERASE"/>
    <property type="match status" value="1"/>
</dbReference>
<feature type="transmembrane region" description="Helical" evidence="1">
    <location>
        <begin position="272"/>
        <end position="288"/>
    </location>
</feature>
<dbReference type="EMBL" id="WNUI01000035">
    <property type="protein sequence ID" value="MDZ4909725.1"/>
    <property type="molecule type" value="Genomic_DNA"/>
</dbReference>
<dbReference type="Gene3D" id="3.90.550.10">
    <property type="entry name" value="Spore Coat Polysaccharide Biosynthesis Protein SpsA, Chain A"/>
    <property type="match status" value="1"/>
</dbReference>
<dbReference type="AlphaFoldDB" id="A0AAW9I734"/>
<protein>
    <submittedName>
        <fullName evidence="3">Glycosyltransferase</fullName>
    </submittedName>
</protein>
<dbReference type="RefSeq" id="WP_198640826.1">
    <property type="nucleotide sequence ID" value="NZ_JACOGW010000007.1"/>
</dbReference>
<name>A0AAW9I734_CLOPF</name>
<gene>
    <name evidence="3" type="ORF">GNF68_11700</name>
</gene>
<feature type="domain" description="Glycosyltransferase 2-like" evidence="2">
    <location>
        <begin position="6"/>
        <end position="166"/>
    </location>
</feature>
<comment type="caution">
    <text evidence="3">The sequence shown here is derived from an EMBL/GenBank/DDBJ whole genome shotgun (WGS) entry which is preliminary data.</text>
</comment>
<dbReference type="Pfam" id="PF00535">
    <property type="entry name" value="Glycos_transf_2"/>
    <property type="match status" value="1"/>
</dbReference>
<evidence type="ECO:0000256" key="1">
    <source>
        <dbReference type="SAM" id="Phobius"/>
    </source>
</evidence>
<reference evidence="3" key="1">
    <citation type="submission" date="2019-11" db="EMBL/GenBank/DDBJ databases">
        <title>Characterization of Clostridium perfringens isolates from swine manure treated agricultural soils.</title>
        <authorList>
            <person name="Wushke S.T."/>
        </authorList>
    </citation>
    <scope>NUCLEOTIDE SEQUENCE</scope>
    <source>
        <strain evidence="3">X94</strain>
    </source>
</reference>
<proteinExistence type="predicted"/>
<dbReference type="InterPro" id="IPR029044">
    <property type="entry name" value="Nucleotide-diphossugar_trans"/>
</dbReference>
<keyword evidence="1" id="KW-0812">Transmembrane</keyword>
<keyword evidence="1" id="KW-1133">Transmembrane helix</keyword>
<dbReference type="CDD" id="cd00761">
    <property type="entry name" value="Glyco_tranf_GTA_type"/>
    <property type="match status" value="1"/>
</dbReference>
<dbReference type="InterPro" id="IPR001173">
    <property type="entry name" value="Glyco_trans_2-like"/>
</dbReference>
<evidence type="ECO:0000313" key="3">
    <source>
        <dbReference type="EMBL" id="MDZ4909725.1"/>
    </source>
</evidence>
<accession>A0AAW9I734</accession>
<sequence length="294" mass="34914">MKKTLTIFTPAYNRAYTIHKCYESLKRQTSKDFIWLVVDDGSTDGTKNLILKWQEEVDFEIRYIYKENGGMHTAHNTAYENIDTELNVCIDSDDYMTDDAVEIIVSEWKKVRNENIAGIGALNVFEDRKVIGSKFPEDLKKAKYFDIYHKYGVRGDKKFIYRTDLIRNFPYPEFKDEKYVGLDYKYKKLDENYELALINEVVCIVEYMDDGSSKNMLRQYRKNPRGWCFFRLENLKIQNTSLKYKFKEYVHYVSSKLILKDYCVLECLPNKFLGVLAIPFGILLYFYIMKNTEN</sequence>
<organism evidence="3 4">
    <name type="scientific">Clostridium perfringens</name>
    <dbReference type="NCBI Taxonomy" id="1502"/>
    <lineage>
        <taxon>Bacteria</taxon>
        <taxon>Bacillati</taxon>
        <taxon>Bacillota</taxon>
        <taxon>Clostridia</taxon>
        <taxon>Eubacteriales</taxon>
        <taxon>Clostridiaceae</taxon>
        <taxon>Clostridium</taxon>
    </lineage>
</organism>
<dbReference type="SUPFAM" id="SSF53448">
    <property type="entry name" value="Nucleotide-diphospho-sugar transferases"/>
    <property type="match status" value="1"/>
</dbReference>